<dbReference type="Proteomes" id="UP001152531">
    <property type="component" value="Unassembled WGS sequence"/>
</dbReference>
<organism evidence="1 2">
    <name type="scientific">[Candida] jaroonii</name>
    <dbReference type="NCBI Taxonomy" id="467808"/>
    <lineage>
        <taxon>Eukaryota</taxon>
        <taxon>Fungi</taxon>
        <taxon>Dikarya</taxon>
        <taxon>Ascomycota</taxon>
        <taxon>Saccharomycotina</taxon>
        <taxon>Pichiomycetes</taxon>
        <taxon>Debaryomycetaceae</taxon>
        <taxon>Yamadazyma</taxon>
    </lineage>
</organism>
<evidence type="ECO:0000313" key="1">
    <source>
        <dbReference type="EMBL" id="CAH6718441.1"/>
    </source>
</evidence>
<accession>A0ACA9Y0Y8</accession>
<keyword evidence="2" id="KW-1185">Reference proteome</keyword>
<gene>
    <name evidence="1" type="ORF">CLIB1444_01S06788</name>
</gene>
<name>A0ACA9Y0Y8_9ASCO</name>
<proteinExistence type="predicted"/>
<sequence>MSTDSTSTVPATLESDESKFITHMKQYPLAVAAKQELTKVPFVKETTEFTCPMLIKAESTLHMSSICNSADKLADGILDQVDRIVPSLKTTEVKHLTDPIVQPIHKVVDKTMQLSATTEKAWETHVSVPTQKFVKEVDDYYKQTIFDVNGKNKILSPADSIIKPLNEKMVEIVEHIKPDIKKVSSETATSEIARSKQFIWNVLTMKSEKVESTD</sequence>
<protein>
    <submittedName>
        <fullName evidence="1">Uncharacterized protein</fullName>
    </submittedName>
</protein>
<comment type="caution">
    <text evidence="1">The sequence shown here is derived from an EMBL/GenBank/DDBJ whole genome shotgun (WGS) entry which is preliminary data.</text>
</comment>
<evidence type="ECO:0000313" key="2">
    <source>
        <dbReference type="Proteomes" id="UP001152531"/>
    </source>
</evidence>
<reference evidence="1" key="1">
    <citation type="submission" date="2022-06" db="EMBL/GenBank/DDBJ databases">
        <authorList>
            <person name="Legras J.-L."/>
            <person name="Devillers H."/>
            <person name="Grondin C."/>
        </authorList>
    </citation>
    <scope>NUCLEOTIDE SEQUENCE</scope>
    <source>
        <strain evidence="1">CLIB 1444</strain>
    </source>
</reference>
<dbReference type="EMBL" id="CALSDN010000001">
    <property type="protein sequence ID" value="CAH6718441.1"/>
    <property type="molecule type" value="Genomic_DNA"/>
</dbReference>